<feature type="transmembrane region" description="Helical" evidence="1">
    <location>
        <begin position="272"/>
        <end position="288"/>
    </location>
</feature>
<evidence type="ECO:0000313" key="3">
    <source>
        <dbReference type="Proteomes" id="UP000219285"/>
    </source>
</evidence>
<feature type="transmembrane region" description="Helical" evidence="1">
    <location>
        <begin position="45"/>
        <end position="68"/>
    </location>
</feature>
<dbReference type="OrthoDB" id="9811967at2"/>
<feature type="transmembrane region" description="Helical" evidence="1">
    <location>
        <begin position="202"/>
        <end position="224"/>
    </location>
</feature>
<dbReference type="KEGG" id="apel:CA267_004020"/>
<dbReference type="GO" id="GO:0005886">
    <property type="term" value="C:plasma membrane"/>
    <property type="evidence" value="ECO:0007669"/>
    <property type="project" value="TreeGrafter"/>
</dbReference>
<keyword evidence="1" id="KW-0812">Transmembrane</keyword>
<dbReference type="PANTHER" id="PTHR38684:SF1">
    <property type="entry name" value="PROTEIN AMPE"/>
    <property type="match status" value="1"/>
</dbReference>
<evidence type="ECO:0000256" key="1">
    <source>
        <dbReference type="SAM" id="Phobius"/>
    </source>
</evidence>
<dbReference type="GO" id="GO:0046677">
    <property type="term" value="P:response to antibiotic"/>
    <property type="evidence" value="ECO:0007669"/>
    <property type="project" value="TreeGrafter"/>
</dbReference>
<name>A0A6M4MCZ5_9ALTE</name>
<dbReference type="Proteomes" id="UP000219285">
    <property type="component" value="Chromosome"/>
</dbReference>
<dbReference type="InterPro" id="IPR031347">
    <property type="entry name" value="AmpE"/>
</dbReference>
<dbReference type="RefSeq" id="WP_075608682.1">
    <property type="nucleotide sequence ID" value="NZ_CP052766.1"/>
</dbReference>
<feature type="transmembrane region" description="Helical" evidence="1">
    <location>
        <begin position="149"/>
        <end position="169"/>
    </location>
</feature>
<keyword evidence="1" id="KW-1133">Transmembrane helix</keyword>
<dbReference type="EMBL" id="CP052766">
    <property type="protein sequence ID" value="QJR80006.1"/>
    <property type="molecule type" value="Genomic_DNA"/>
</dbReference>
<dbReference type="InterPro" id="IPR052966">
    <property type="entry name" value="Beta-lactamase_Reg"/>
</dbReference>
<dbReference type="PANTHER" id="PTHR38684">
    <property type="entry name" value="PROTEIN AMPE"/>
    <property type="match status" value="1"/>
</dbReference>
<proteinExistence type="predicted"/>
<protein>
    <submittedName>
        <fullName evidence="2">Beta-lactamase regulator AmpE</fullName>
    </submittedName>
</protein>
<keyword evidence="1" id="KW-0472">Membrane</keyword>
<dbReference type="NCBIfam" id="NF008219">
    <property type="entry name" value="PRK10987.1"/>
    <property type="match status" value="1"/>
</dbReference>
<dbReference type="Pfam" id="PF17113">
    <property type="entry name" value="AmpE"/>
    <property type="match status" value="1"/>
</dbReference>
<organism evidence="2 3">
    <name type="scientific">Alteromonas pelagimontana</name>
    <dbReference type="NCBI Taxonomy" id="1858656"/>
    <lineage>
        <taxon>Bacteria</taxon>
        <taxon>Pseudomonadati</taxon>
        <taxon>Pseudomonadota</taxon>
        <taxon>Gammaproteobacteria</taxon>
        <taxon>Alteromonadales</taxon>
        <taxon>Alteromonadaceae</taxon>
        <taxon>Alteromonas/Salinimonas group</taxon>
        <taxon>Alteromonas</taxon>
    </lineage>
</organism>
<keyword evidence="3" id="KW-1185">Reference proteome</keyword>
<reference evidence="2 3" key="2">
    <citation type="submission" date="2020-04" db="EMBL/GenBank/DDBJ databases">
        <title>Complete genome sequence of Alteromonas pelagimontana 5.12T.</title>
        <authorList>
            <person name="Sinha R.K."/>
            <person name="Krishnan K.P."/>
            <person name="Kurian J.P."/>
        </authorList>
    </citation>
    <scope>NUCLEOTIDE SEQUENCE [LARGE SCALE GENOMIC DNA]</scope>
    <source>
        <strain evidence="2 3">5.12</strain>
    </source>
</reference>
<gene>
    <name evidence="2" type="primary">ampE</name>
    <name evidence="2" type="ORF">CA267_004020</name>
</gene>
<dbReference type="AlphaFoldDB" id="A0A6M4MCZ5"/>
<sequence>MILISLLLALLITRNIKKSADWQITTYSLWYRHKLMSNHWISPQSSYLSWFVAVVAPACIAAVIFELLPGSFLTFVLQTLILVVCIGEPRLKATYKAFLQAANRNDIEACALYSAQLEGAPLDTAVHEQPAALGATFGRQLIWMNYQHYMAVMLWFVAFGAPGALLYALTQSFYEQRQPEHGRMNTAVRRTLWVLNFIPVRVAAFGFLVVGHFSTAFPIWLQYLTDLKVNSRKLLTNVAVAAEPLSEQSVRNCQQNIAVEPKIMVRLIKRNILFLLVVTAVLTLMGAIA</sequence>
<accession>A0A6M4MCZ5</accession>
<evidence type="ECO:0000313" key="2">
    <source>
        <dbReference type="EMBL" id="QJR80006.1"/>
    </source>
</evidence>
<reference evidence="3" key="1">
    <citation type="submission" date="2014-12" db="EMBL/GenBank/DDBJ databases">
        <title>Complete genome sequence of a multi-drug resistant Klebsiella pneumoniae.</title>
        <authorList>
            <person name="Hua X."/>
            <person name="Chen Q."/>
            <person name="Li X."/>
            <person name="Feng Y."/>
            <person name="Ruan Z."/>
            <person name="Yu Y."/>
        </authorList>
    </citation>
    <scope>NUCLEOTIDE SEQUENCE [LARGE SCALE GENOMIC DNA]</scope>
    <source>
        <strain evidence="3">5.12</strain>
    </source>
</reference>